<keyword evidence="6" id="KW-1185">Reference proteome</keyword>
<dbReference type="SUPFAM" id="SSF53335">
    <property type="entry name" value="S-adenosyl-L-methionine-dependent methyltransferases"/>
    <property type="match status" value="1"/>
</dbReference>
<evidence type="ECO:0000313" key="5">
    <source>
        <dbReference type="EMBL" id="MFC0410820.1"/>
    </source>
</evidence>
<sequence length="413" mass="46085">MRLVQTNAELDDILREISAAPSDDARRALFQTFSMLPPRDLPSDPFSPDYAERQMALYRQVSGRAYSLDNEATPLDVAEAVRCPFPYHTRSAATVGHHYMAMGFLLRIMALPPRSRVLEFGPGWGNTTVALARMGHQVTAVDVEPRFTEVIRQRGEREAGAAIEAVNADFFWAETCGREFDAVLFFECFHHAHDHLRLLRALQTVLAPGGRIFLGAEPIQPDFPLPWGLRLDGQSLWAIREHGWLELGFRDDYFAEALRRTGWFGHRHVSRDLPEINVWEITRATEPVFSAPGADGRIGTQSGERRDGRLVFHDAPAGAAVYGPYVTLPAGRYRAQLVLAAGERRGRVRMDVAGGQDHHSLAERALDLWQLPAGEAMLELPFYLGAATELVEVRLFNEPGLTAALERVVLLGD</sequence>
<dbReference type="Pfam" id="PF08241">
    <property type="entry name" value="Methyltransf_11"/>
    <property type="match status" value="1"/>
</dbReference>
<dbReference type="InterPro" id="IPR013216">
    <property type="entry name" value="Methyltransf_11"/>
</dbReference>
<dbReference type="Proteomes" id="UP001589865">
    <property type="component" value="Unassembled WGS sequence"/>
</dbReference>
<dbReference type="Gene3D" id="3.40.50.150">
    <property type="entry name" value="Vaccinia Virus protein VP39"/>
    <property type="match status" value="1"/>
</dbReference>
<dbReference type="InterPro" id="IPR029063">
    <property type="entry name" value="SAM-dependent_MTases_sf"/>
</dbReference>
<name>A0ABV6JYK6_9PROT</name>
<feature type="domain" description="Methyltransferase type 11" evidence="4">
    <location>
        <begin position="118"/>
        <end position="213"/>
    </location>
</feature>
<evidence type="ECO:0000259" key="4">
    <source>
        <dbReference type="Pfam" id="PF08241"/>
    </source>
</evidence>
<dbReference type="PANTHER" id="PTHR43464">
    <property type="entry name" value="METHYLTRANSFERASE"/>
    <property type="match status" value="1"/>
</dbReference>
<dbReference type="GO" id="GO:0102208">
    <property type="term" value="F:2-polyprenyl-6-hydroxyphenol methylase activity"/>
    <property type="evidence" value="ECO:0007669"/>
    <property type="project" value="UniProtKB-EC"/>
</dbReference>
<keyword evidence="1 5" id="KW-0489">Methyltransferase</keyword>
<dbReference type="GO" id="GO:0061542">
    <property type="term" value="F:3-demethylubiquinol 3-O-methyltransferase activity"/>
    <property type="evidence" value="ECO:0007669"/>
    <property type="project" value="UniProtKB-EC"/>
</dbReference>
<dbReference type="GO" id="GO:0032259">
    <property type="term" value="P:methylation"/>
    <property type="evidence" value="ECO:0007669"/>
    <property type="project" value="UniProtKB-KW"/>
</dbReference>
<dbReference type="EC" id="2.1.1.64" evidence="5"/>
<dbReference type="EC" id="2.1.1.222" evidence="5"/>
<evidence type="ECO:0000313" key="6">
    <source>
        <dbReference type="Proteomes" id="UP001589865"/>
    </source>
</evidence>
<accession>A0ABV6JYK6</accession>
<organism evidence="5 6">
    <name type="scientific">Roseomonas elaeocarpi</name>
    <dbReference type="NCBI Taxonomy" id="907779"/>
    <lineage>
        <taxon>Bacteria</taxon>
        <taxon>Pseudomonadati</taxon>
        <taxon>Pseudomonadota</taxon>
        <taxon>Alphaproteobacteria</taxon>
        <taxon>Acetobacterales</taxon>
        <taxon>Roseomonadaceae</taxon>
        <taxon>Roseomonas</taxon>
    </lineage>
</organism>
<dbReference type="RefSeq" id="WP_377046574.1">
    <property type="nucleotide sequence ID" value="NZ_JBHLUN010000017.1"/>
</dbReference>
<comment type="caution">
    <text evidence="5">The sequence shown here is derived from an EMBL/GenBank/DDBJ whole genome shotgun (WGS) entry which is preliminary data.</text>
</comment>
<keyword evidence="3" id="KW-0949">S-adenosyl-L-methionine</keyword>
<keyword evidence="2 5" id="KW-0808">Transferase</keyword>
<dbReference type="EMBL" id="JBHLUN010000017">
    <property type="protein sequence ID" value="MFC0410820.1"/>
    <property type="molecule type" value="Genomic_DNA"/>
</dbReference>
<reference evidence="5 6" key="1">
    <citation type="submission" date="2024-09" db="EMBL/GenBank/DDBJ databases">
        <authorList>
            <person name="Sun Q."/>
            <person name="Mori K."/>
        </authorList>
    </citation>
    <scope>NUCLEOTIDE SEQUENCE [LARGE SCALE GENOMIC DNA]</scope>
    <source>
        <strain evidence="5 6">TBRC 5777</strain>
    </source>
</reference>
<dbReference type="CDD" id="cd02440">
    <property type="entry name" value="AdoMet_MTases"/>
    <property type="match status" value="1"/>
</dbReference>
<gene>
    <name evidence="5" type="ORF">ACFFGY_21435</name>
</gene>
<proteinExistence type="predicted"/>
<dbReference type="PANTHER" id="PTHR43464:SF19">
    <property type="entry name" value="UBIQUINONE BIOSYNTHESIS O-METHYLTRANSFERASE, MITOCHONDRIAL"/>
    <property type="match status" value="1"/>
</dbReference>
<evidence type="ECO:0000256" key="1">
    <source>
        <dbReference type="ARBA" id="ARBA00022603"/>
    </source>
</evidence>
<protein>
    <submittedName>
        <fullName evidence="5">Class I SAM-dependent methyltransferase</fullName>
        <ecNumber evidence="5">2.1.1.222</ecNumber>
        <ecNumber evidence="5">2.1.1.64</ecNumber>
    </submittedName>
</protein>
<evidence type="ECO:0000256" key="2">
    <source>
        <dbReference type="ARBA" id="ARBA00022679"/>
    </source>
</evidence>
<evidence type="ECO:0000256" key="3">
    <source>
        <dbReference type="ARBA" id="ARBA00022691"/>
    </source>
</evidence>